<dbReference type="PANTHER" id="PTHR24410:SF23">
    <property type="entry name" value="BTB DOMAIN-CONTAINING PROTEIN-RELATED"/>
    <property type="match status" value="1"/>
</dbReference>
<dbReference type="SMART" id="SM00225">
    <property type="entry name" value="BTB"/>
    <property type="match status" value="1"/>
</dbReference>
<dbReference type="Pfam" id="PF07534">
    <property type="entry name" value="TLD"/>
    <property type="match status" value="1"/>
</dbReference>
<dbReference type="SUPFAM" id="SSF54695">
    <property type="entry name" value="POZ domain"/>
    <property type="match status" value="1"/>
</dbReference>
<feature type="domain" description="BTB" evidence="1">
    <location>
        <begin position="23"/>
        <end position="96"/>
    </location>
</feature>
<dbReference type="Gene3D" id="1.25.40.420">
    <property type="match status" value="1"/>
</dbReference>
<dbReference type="InterPro" id="IPR051481">
    <property type="entry name" value="BTB-POZ/Galectin-3-binding"/>
</dbReference>
<evidence type="ECO:0000259" key="2">
    <source>
        <dbReference type="PROSITE" id="PS51886"/>
    </source>
</evidence>
<evidence type="ECO:0000313" key="5">
    <source>
        <dbReference type="Proteomes" id="UP000247702"/>
    </source>
</evidence>
<dbReference type="PANTHER" id="PTHR24410">
    <property type="entry name" value="HL07962P-RELATED"/>
    <property type="match status" value="1"/>
</dbReference>
<dbReference type="InterPro" id="IPR000210">
    <property type="entry name" value="BTB/POZ_dom"/>
</dbReference>
<protein>
    <recommendedName>
        <fullName evidence="6">BTB domain-containing protein</fullName>
    </recommendedName>
</protein>
<accession>A0A2Z6RJW4</accession>
<evidence type="ECO:0000313" key="4">
    <source>
        <dbReference type="EMBL" id="GES84943.1"/>
    </source>
</evidence>
<gene>
    <name evidence="4" type="ORF">RCL2_001203000</name>
    <name evidence="3" type="ORF">RclHR1_04930003</name>
</gene>
<feature type="domain" description="TLDc" evidence="2">
    <location>
        <begin position="297"/>
        <end position="469"/>
    </location>
</feature>
<dbReference type="Proteomes" id="UP000247702">
    <property type="component" value="Unassembled WGS sequence"/>
</dbReference>
<dbReference type="InterPro" id="IPR006571">
    <property type="entry name" value="TLDc_dom"/>
</dbReference>
<dbReference type="EMBL" id="BEXD01003863">
    <property type="protein sequence ID" value="GBC03006.1"/>
    <property type="molecule type" value="Genomic_DNA"/>
</dbReference>
<name>A0A2Z6RJW4_9GLOM</name>
<keyword evidence="5" id="KW-1185">Reference proteome</keyword>
<comment type="caution">
    <text evidence="3">The sequence shown here is derived from an EMBL/GenBank/DDBJ whole genome shotgun (WGS) entry which is preliminary data.</text>
</comment>
<dbReference type="Proteomes" id="UP000615446">
    <property type="component" value="Unassembled WGS sequence"/>
</dbReference>
<reference evidence="4" key="2">
    <citation type="submission" date="2019-10" db="EMBL/GenBank/DDBJ databases">
        <title>Conservation and host-specific expression of non-tandemly repeated heterogenous ribosome RNA gene in arbuscular mycorrhizal fungi.</title>
        <authorList>
            <person name="Maeda T."/>
            <person name="Kobayashi Y."/>
            <person name="Nakagawa T."/>
            <person name="Ezawa T."/>
            <person name="Yamaguchi K."/>
            <person name="Bino T."/>
            <person name="Nishimoto Y."/>
            <person name="Shigenobu S."/>
            <person name="Kawaguchi M."/>
        </authorList>
    </citation>
    <scope>NUCLEOTIDE SEQUENCE</scope>
    <source>
        <strain evidence="4">HR1</strain>
    </source>
</reference>
<dbReference type="PROSITE" id="PS51886">
    <property type="entry name" value="TLDC"/>
    <property type="match status" value="1"/>
</dbReference>
<reference evidence="3 5" key="1">
    <citation type="submission" date="2017-11" db="EMBL/GenBank/DDBJ databases">
        <title>The genome of Rhizophagus clarus HR1 reveals common genetic basis of auxotrophy among arbuscular mycorrhizal fungi.</title>
        <authorList>
            <person name="Kobayashi Y."/>
        </authorList>
    </citation>
    <scope>NUCLEOTIDE SEQUENCE [LARGE SCALE GENOMIC DNA]</scope>
    <source>
        <strain evidence="3 5">HR1</strain>
    </source>
</reference>
<dbReference type="PROSITE" id="PS50097">
    <property type="entry name" value="BTB"/>
    <property type="match status" value="1"/>
</dbReference>
<dbReference type="AlphaFoldDB" id="A0A2Z6RJW4"/>
<dbReference type="InterPro" id="IPR011333">
    <property type="entry name" value="SKP1/BTB/POZ_sf"/>
</dbReference>
<evidence type="ECO:0008006" key="6">
    <source>
        <dbReference type="Google" id="ProtNLM"/>
    </source>
</evidence>
<dbReference type="EMBL" id="BLAL01000087">
    <property type="protein sequence ID" value="GES84943.1"/>
    <property type="molecule type" value="Genomic_DNA"/>
</dbReference>
<evidence type="ECO:0000313" key="3">
    <source>
        <dbReference type="EMBL" id="GBC03006.1"/>
    </source>
</evidence>
<proteinExistence type="predicted"/>
<sequence length="471" mass="55254">MSNEYFQEVLNDFEKLLTTEIGYDVIIYAGENENVKEFHAHSCILSTRTKYFHTTFSNELAEKKNEKFIFKKSNVSPELFEIILRFIYCGRIDLTKSQGPEVLKLLILVHELNIQYLISYIQNYLIKNQDEFLQQNLIGILETVYQHESLTDLWDCCLEKICNESKLLFESDKFTSLKAPILKLLLERDELDLDECIIWDSLLKWGLAQNPSISQDITKFTKWSKDDIKIMERTLHGLVPLIRFYHISANDFLDQVLPLRKFLPKDLFNDLLTFYIAPDRKPNVQLPRQSKFIYDSILVEHRHFVIFASWIDKKENSHYNVKNCPYNFNLLYRASRDGNTVAEFHNKCDNKGATIVVAKIAISEQIIGGYNPLYWESSDSWMSTFDSFIYFFTDKRNVKTAKVGYSNGNKYSIGNYRKYAPIFGGGWDLQQFSNGVWKCHRFENSSYPKIDGSPTEDFNVNEYEVFQVIKK</sequence>
<dbReference type="Pfam" id="PF00651">
    <property type="entry name" value="BTB"/>
    <property type="match status" value="1"/>
</dbReference>
<dbReference type="Gene3D" id="3.30.710.10">
    <property type="entry name" value="Potassium Channel Kv1.1, Chain A"/>
    <property type="match status" value="1"/>
</dbReference>
<evidence type="ECO:0000259" key="1">
    <source>
        <dbReference type="PROSITE" id="PS50097"/>
    </source>
</evidence>
<dbReference type="SMART" id="SM00584">
    <property type="entry name" value="TLDc"/>
    <property type="match status" value="1"/>
</dbReference>
<organism evidence="3 5">
    <name type="scientific">Rhizophagus clarus</name>
    <dbReference type="NCBI Taxonomy" id="94130"/>
    <lineage>
        <taxon>Eukaryota</taxon>
        <taxon>Fungi</taxon>
        <taxon>Fungi incertae sedis</taxon>
        <taxon>Mucoromycota</taxon>
        <taxon>Glomeromycotina</taxon>
        <taxon>Glomeromycetes</taxon>
        <taxon>Glomerales</taxon>
        <taxon>Glomeraceae</taxon>
        <taxon>Rhizophagus</taxon>
    </lineage>
</organism>
<dbReference type="OrthoDB" id="6359816at2759"/>
<dbReference type="CDD" id="cd18186">
    <property type="entry name" value="BTB_POZ_ZBTB_KLHL-like"/>
    <property type="match status" value="1"/>
</dbReference>